<dbReference type="EMBL" id="LCUJ01000001">
    <property type="protein sequence ID" value="OCM00426.1"/>
    <property type="molecule type" value="Genomic_DNA"/>
</dbReference>
<dbReference type="GO" id="GO:0009116">
    <property type="term" value="P:nucleoside metabolic process"/>
    <property type="evidence" value="ECO:0007669"/>
    <property type="project" value="InterPro"/>
</dbReference>
<evidence type="ECO:0000313" key="5">
    <source>
        <dbReference type="Proteomes" id="UP000308001"/>
    </source>
</evidence>
<dbReference type="STRING" id="544718.AAX25_00649"/>
<dbReference type="GO" id="GO:0003824">
    <property type="term" value="F:catalytic activity"/>
    <property type="evidence" value="ECO:0007669"/>
    <property type="project" value="InterPro"/>
</dbReference>
<dbReference type="OrthoDB" id="5339230at2"/>
<dbReference type="Proteomes" id="UP000093281">
    <property type="component" value="Unassembled WGS sequence"/>
</dbReference>
<name>A0A1C0BA06_9BACT</name>
<dbReference type="SUPFAM" id="SSF53167">
    <property type="entry name" value="Purine and uridine phosphorylases"/>
    <property type="match status" value="1"/>
</dbReference>
<dbReference type="Proteomes" id="UP000308001">
    <property type="component" value="Unassembled WGS sequence"/>
</dbReference>
<reference evidence="3 5" key="3">
    <citation type="submission" date="2019-05" db="EMBL/GenBank/DDBJ databases">
        <title>Arcobacter cibarius and Arcobacter thereius providing challenges in identification an antibiotic susceptibility and Quinolone resistance.</title>
        <authorList>
            <person name="Busch A."/>
            <person name="Hanel I."/>
            <person name="Hotzel H."/>
            <person name="Tomaso H."/>
        </authorList>
    </citation>
    <scope>NUCLEOTIDE SEQUENCE [LARGE SCALE GENOMIC DNA]</scope>
    <source>
        <strain evidence="3 5">17CS1191_2</strain>
    </source>
</reference>
<sequence length="183" mass="20936">MIVCAGRNERFQFAKEIGVGLIESSINLTKICLFNRPEFILFIGSAGSYGKHNIFDIVESKSASNVELSYVQNFSYTPLDNIIEIGTNFTKSEVIVNSSNYINTNKELSKEFLEYNLELENMEFFSVLSVAKEFEIPAFGIFVVTNYTDENAHEDFIKNHKEAMEKLIKYLEEKNIIKAKEAK</sequence>
<dbReference type="InterPro" id="IPR000845">
    <property type="entry name" value="Nucleoside_phosphorylase_d"/>
</dbReference>
<accession>A0A1C0BA06</accession>
<proteinExistence type="predicted"/>
<evidence type="ECO:0000313" key="2">
    <source>
        <dbReference type="EMBL" id="OCM00426.1"/>
    </source>
</evidence>
<reference evidence="4" key="2">
    <citation type="submission" date="2015-05" db="EMBL/GenBank/DDBJ databases">
        <authorList>
            <person name="Rovetto F."/>
            <person name="Cocolin L."/>
            <person name="Illeghems K."/>
            <person name="Van Nieuwerburgh F."/>
            <person name="Houf K."/>
        </authorList>
    </citation>
    <scope>NUCLEOTIDE SEQUENCE [LARGE SCALE GENOMIC DNA]</scope>
    <source>
        <strain evidence="4">DU22</strain>
    </source>
</reference>
<dbReference type="Gene3D" id="3.40.50.1580">
    <property type="entry name" value="Nucleoside phosphorylase domain"/>
    <property type="match status" value="1"/>
</dbReference>
<dbReference type="AlphaFoldDB" id="A0A1C0BA06"/>
<evidence type="ECO:0000313" key="3">
    <source>
        <dbReference type="EMBL" id="TLS72627.1"/>
    </source>
</evidence>
<evidence type="ECO:0000259" key="1">
    <source>
        <dbReference type="Pfam" id="PF01048"/>
    </source>
</evidence>
<dbReference type="PATRIC" id="fig|544718.43.peg.634"/>
<organism evidence="2 4">
    <name type="scientific">Aliarcobacter thereius</name>
    <dbReference type="NCBI Taxonomy" id="544718"/>
    <lineage>
        <taxon>Bacteria</taxon>
        <taxon>Pseudomonadati</taxon>
        <taxon>Campylobacterota</taxon>
        <taxon>Epsilonproteobacteria</taxon>
        <taxon>Campylobacterales</taxon>
        <taxon>Arcobacteraceae</taxon>
        <taxon>Aliarcobacter</taxon>
    </lineage>
</organism>
<gene>
    <name evidence="2" type="ORF">AAX29_00430</name>
    <name evidence="3" type="ORF">FE246_04380</name>
</gene>
<protein>
    <submittedName>
        <fullName evidence="2">Phosphorylase superfamily protein</fullName>
    </submittedName>
    <submittedName>
        <fullName evidence="3">Purine-nucleoside phosphorylase</fullName>
    </submittedName>
</protein>
<comment type="caution">
    <text evidence="2">The sequence shown here is derived from an EMBL/GenBank/DDBJ whole genome shotgun (WGS) entry which is preliminary data.</text>
</comment>
<dbReference type="Pfam" id="PF01048">
    <property type="entry name" value="PNP_UDP_1"/>
    <property type="match status" value="1"/>
</dbReference>
<reference evidence="2" key="1">
    <citation type="submission" date="2015-05" db="EMBL/GenBank/DDBJ databases">
        <authorList>
            <person name="Wang D.B."/>
            <person name="Wang M."/>
        </authorList>
    </citation>
    <scope>NUCLEOTIDE SEQUENCE [LARGE SCALE GENOMIC DNA]</scope>
    <source>
        <strain evidence="2">DU22</strain>
    </source>
</reference>
<dbReference type="InterPro" id="IPR035994">
    <property type="entry name" value="Nucleoside_phosphorylase_sf"/>
</dbReference>
<dbReference type="EMBL" id="VBUF01000002">
    <property type="protein sequence ID" value="TLS72627.1"/>
    <property type="molecule type" value="Genomic_DNA"/>
</dbReference>
<feature type="domain" description="Nucleoside phosphorylase" evidence="1">
    <location>
        <begin position="106"/>
        <end position="172"/>
    </location>
</feature>
<evidence type="ECO:0000313" key="4">
    <source>
        <dbReference type="Proteomes" id="UP000093281"/>
    </source>
</evidence>
<dbReference type="RefSeq" id="WP_066182161.1">
    <property type="nucleotide sequence ID" value="NZ_LCUJ01000001.1"/>
</dbReference>